<dbReference type="OrthoDB" id="10404142at2759"/>
<proteinExistence type="predicted"/>
<sequence length="48" mass="5421">MAWPLANHFESTGHSFSSHLAFTSRHEPFVPFLRAVKVSAYPLTCPFT</sequence>
<dbReference type="AlphaFoldDB" id="A0A1R3K2E3"/>
<protein>
    <submittedName>
        <fullName evidence="1">Uncharacterized protein</fullName>
    </submittedName>
</protein>
<name>A0A1R3K2E3_9ROSI</name>
<dbReference type="Proteomes" id="UP000187203">
    <property type="component" value="Unassembled WGS sequence"/>
</dbReference>
<evidence type="ECO:0000313" key="2">
    <source>
        <dbReference type="Proteomes" id="UP000187203"/>
    </source>
</evidence>
<evidence type="ECO:0000313" key="1">
    <source>
        <dbReference type="EMBL" id="OMP01252.1"/>
    </source>
</evidence>
<keyword evidence="2" id="KW-1185">Reference proteome</keyword>
<gene>
    <name evidence="1" type="ORF">COLO4_12036</name>
</gene>
<accession>A0A1R3K2E3</accession>
<comment type="caution">
    <text evidence="1">The sequence shown here is derived from an EMBL/GenBank/DDBJ whole genome shotgun (WGS) entry which is preliminary data.</text>
</comment>
<dbReference type="EMBL" id="AWUE01014800">
    <property type="protein sequence ID" value="OMP01252.1"/>
    <property type="molecule type" value="Genomic_DNA"/>
</dbReference>
<reference evidence="2" key="1">
    <citation type="submission" date="2013-09" db="EMBL/GenBank/DDBJ databases">
        <title>Corchorus olitorius genome sequencing.</title>
        <authorList>
            <person name="Alam M."/>
            <person name="Haque M.S."/>
            <person name="Islam M.S."/>
            <person name="Emdad E.M."/>
            <person name="Islam M.M."/>
            <person name="Ahmed B."/>
            <person name="Halim A."/>
            <person name="Hossen Q.M.M."/>
            <person name="Hossain M.Z."/>
            <person name="Ahmed R."/>
            <person name="Khan M.M."/>
            <person name="Islam R."/>
            <person name="Rashid M.M."/>
            <person name="Khan S.A."/>
            <person name="Rahman M.S."/>
            <person name="Alam M."/>
            <person name="Yahiya A.S."/>
            <person name="Khan M.S."/>
            <person name="Azam M.S."/>
            <person name="Haque T."/>
            <person name="Lashkar M.Z.H."/>
            <person name="Akhand A.I."/>
            <person name="Morshed G."/>
            <person name="Roy S."/>
            <person name="Uddin K.S."/>
            <person name="Rabeya T."/>
            <person name="Hossain A.S."/>
            <person name="Chowdhury A."/>
            <person name="Snigdha A.R."/>
            <person name="Mortoza M.S."/>
            <person name="Matin S.A."/>
            <person name="Hoque S.M.E."/>
            <person name="Islam M.K."/>
            <person name="Roy D.K."/>
            <person name="Haider R."/>
            <person name="Moosa M.M."/>
            <person name="Elias S.M."/>
            <person name="Hasan A.M."/>
            <person name="Jahan S."/>
            <person name="Shafiuddin M."/>
            <person name="Mahmood N."/>
            <person name="Shommy N.S."/>
        </authorList>
    </citation>
    <scope>NUCLEOTIDE SEQUENCE [LARGE SCALE GENOMIC DNA]</scope>
    <source>
        <strain evidence="2">cv. O-4</strain>
    </source>
</reference>
<organism evidence="1 2">
    <name type="scientific">Corchorus olitorius</name>
    <dbReference type="NCBI Taxonomy" id="93759"/>
    <lineage>
        <taxon>Eukaryota</taxon>
        <taxon>Viridiplantae</taxon>
        <taxon>Streptophyta</taxon>
        <taxon>Embryophyta</taxon>
        <taxon>Tracheophyta</taxon>
        <taxon>Spermatophyta</taxon>
        <taxon>Magnoliopsida</taxon>
        <taxon>eudicotyledons</taxon>
        <taxon>Gunneridae</taxon>
        <taxon>Pentapetalae</taxon>
        <taxon>rosids</taxon>
        <taxon>malvids</taxon>
        <taxon>Malvales</taxon>
        <taxon>Malvaceae</taxon>
        <taxon>Grewioideae</taxon>
        <taxon>Apeibeae</taxon>
        <taxon>Corchorus</taxon>
    </lineage>
</organism>